<reference evidence="8 9" key="1">
    <citation type="submission" date="2014-10" db="EMBL/GenBank/DDBJ databases">
        <title>Genome sequence of Ponticoccus sp. strain UMTAT08 isolated from clonal culture of toxic dinoflagellate Alexandrium tamiyavanichii.</title>
        <authorList>
            <person name="Gan H.Y."/>
            <person name="Muhd D.-D."/>
            <person name="Mohd Noor M.E."/>
            <person name="Yeong Y.S."/>
            <person name="Usup G."/>
        </authorList>
    </citation>
    <scope>NUCLEOTIDE SEQUENCE [LARGE SCALE GENOMIC DNA]</scope>
    <source>
        <strain evidence="8 9">UMTAT08</strain>
    </source>
</reference>
<dbReference type="InterPro" id="IPR009003">
    <property type="entry name" value="Peptidase_S1_PA"/>
</dbReference>
<dbReference type="AlphaFoldDB" id="A0A0B3RT49"/>
<keyword evidence="3" id="KW-0732">Signal</keyword>
<gene>
    <name evidence="8" type="ORF">OA50_05531</name>
</gene>
<dbReference type="SUPFAM" id="SSF50494">
    <property type="entry name" value="Trypsin-like serine proteases"/>
    <property type="match status" value="1"/>
</dbReference>
<keyword evidence="2 6" id="KW-0645">Protease</keyword>
<comment type="similarity">
    <text evidence="1 6">Belongs to the peptidase S1B family.</text>
</comment>
<dbReference type="PRINTS" id="PR00839">
    <property type="entry name" value="V8PROTEASE"/>
</dbReference>
<evidence type="ECO:0000313" key="8">
    <source>
        <dbReference type="EMBL" id="KHQ49908.1"/>
    </source>
</evidence>
<evidence type="ECO:0000256" key="1">
    <source>
        <dbReference type="ARBA" id="ARBA00008764"/>
    </source>
</evidence>
<dbReference type="InterPro" id="IPR008256">
    <property type="entry name" value="Peptidase_S1B"/>
</dbReference>
<evidence type="ECO:0000256" key="5">
    <source>
        <dbReference type="ARBA" id="ARBA00022825"/>
    </source>
</evidence>
<dbReference type="InterPro" id="IPR001680">
    <property type="entry name" value="WD40_rpt"/>
</dbReference>
<dbReference type="PANTHER" id="PTHR19879">
    <property type="entry name" value="TRANSCRIPTION INITIATION FACTOR TFIID"/>
    <property type="match status" value="1"/>
</dbReference>
<proteinExistence type="inferred from homology"/>
<dbReference type="Proteomes" id="UP000030960">
    <property type="component" value="Unassembled WGS sequence"/>
</dbReference>
<protein>
    <recommendedName>
        <fullName evidence="6">Serine protease</fullName>
        <ecNumber evidence="6">3.4.21.-</ecNumber>
    </recommendedName>
</protein>
<keyword evidence="5 6" id="KW-0720">Serine protease</keyword>
<dbReference type="Gene3D" id="2.130.10.10">
    <property type="entry name" value="YVTN repeat-like/Quinoprotein amine dehydrogenase"/>
    <property type="match status" value="3"/>
</dbReference>
<dbReference type="Gene3D" id="2.40.10.10">
    <property type="entry name" value="Trypsin-like serine proteases"/>
    <property type="match status" value="1"/>
</dbReference>
<dbReference type="PANTHER" id="PTHR19879:SF1">
    <property type="entry name" value="CANNONBALL-RELATED"/>
    <property type="match status" value="1"/>
</dbReference>
<dbReference type="STRING" id="561184.SAMN05216376_1119"/>
<accession>A0A0B3RT49</accession>
<dbReference type="InterPro" id="IPR043504">
    <property type="entry name" value="Peptidase_S1_PA_chymotrypsin"/>
</dbReference>
<keyword evidence="4 6" id="KW-0378">Hydrolase</keyword>
<dbReference type="OrthoDB" id="235631at2"/>
<dbReference type="InterPro" id="IPR015943">
    <property type="entry name" value="WD40/YVTN_repeat-like_dom_sf"/>
</dbReference>
<evidence type="ECO:0000313" key="9">
    <source>
        <dbReference type="Proteomes" id="UP000030960"/>
    </source>
</evidence>
<dbReference type="SMART" id="SM00320">
    <property type="entry name" value="WD40"/>
    <property type="match status" value="6"/>
</dbReference>
<dbReference type="RefSeq" id="WP_043146890.1">
    <property type="nucleotide sequence ID" value="NZ_JSUQ01000036.1"/>
</dbReference>
<evidence type="ECO:0000256" key="7">
    <source>
        <dbReference type="SAM" id="MobiDB-lite"/>
    </source>
</evidence>
<dbReference type="SUPFAM" id="SSF50998">
    <property type="entry name" value="Quinoprotein alcohol dehydrogenase-like"/>
    <property type="match status" value="1"/>
</dbReference>
<evidence type="ECO:0000256" key="6">
    <source>
        <dbReference type="RuleBase" id="RU004296"/>
    </source>
</evidence>
<dbReference type="EC" id="3.4.21.-" evidence="6"/>
<evidence type="ECO:0000256" key="2">
    <source>
        <dbReference type="ARBA" id="ARBA00022670"/>
    </source>
</evidence>
<dbReference type="GO" id="GO:0006367">
    <property type="term" value="P:transcription initiation at RNA polymerase II promoter"/>
    <property type="evidence" value="ECO:0007669"/>
    <property type="project" value="TreeGrafter"/>
</dbReference>
<feature type="region of interest" description="Disordered" evidence="7">
    <location>
        <begin position="290"/>
        <end position="334"/>
    </location>
</feature>
<organism evidence="8 9">
    <name type="scientific">Mameliella alba</name>
    <dbReference type="NCBI Taxonomy" id="561184"/>
    <lineage>
        <taxon>Bacteria</taxon>
        <taxon>Pseudomonadati</taxon>
        <taxon>Pseudomonadota</taxon>
        <taxon>Alphaproteobacteria</taxon>
        <taxon>Rhodobacterales</taxon>
        <taxon>Roseobacteraceae</taxon>
        <taxon>Mameliella</taxon>
    </lineage>
</organism>
<evidence type="ECO:0000256" key="3">
    <source>
        <dbReference type="ARBA" id="ARBA00022729"/>
    </source>
</evidence>
<name>A0A0B3RT49_9RHOB</name>
<keyword evidence="9" id="KW-1185">Reference proteome</keyword>
<dbReference type="GO" id="GO:0006508">
    <property type="term" value="P:proteolysis"/>
    <property type="evidence" value="ECO:0007669"/>
    <property type="project" value="UniProtKB-KW"/>
</dbReference>
<dbReference type="EMBL" id="JSUQ01000036">
    <property type="protein sequence ID" value="KHQ49908.1"/>
    <property type="molecule type" value="Genomic_DNA"/>
</dbReference>
<dbReference type="GO" id="GO:0008236">
    <property type="term" value="F:serine-type peptidase activity"/>
    <property type="evidence" value="ECO:0007669"/>
    <property type="project" value="UniProtKB-KW"/>
</dbReference>
<comment type="caution">
    <text evidence="8">The sequence shown here is derived from an EMBL/GenBank/DDBJ whole genome shotgun (WGS) entry which is preliminary data.</text>
</comment>
<dbReference type="InterPro" id="IPR011047">
    <property type="entry name" value="Quinoprotein_ADH-like_sf"/>
</dbReference>
<dbReference type="Pfam" id="PF13365">
    <property type="entry name" value="Trypsin_2"/>
    <property type="match status" value="1"/>
</dbReference>
<sequence>MSQLRRLWDAGLVFAAALALGGAAVAQGLPLFDGADFDRLVMQVPERDRDRIEATGAKPIIRYTAPTAIRRAGRAVGQVRVMVEAEGGPAVVACTGVLIAENLVLTAFRCMPGVLAEPDLAARGPKRITRVEFVSGFDAPRVEEQGQRVALDPEPLEAHADLGFVVLRADGLLGAEDAVLTLDPPVPSAGMPLAIVGHPFGTSKQVVREGCSLRGAVTDGGRLTHGCAALPGNAGAPVLDGAGRMIGLHLQEEPRTTGGRGVTIAAMLDASAFLRAVAAGEDCAGEAAPHCGRSTTAGPRPVDPETAKPASVATPAPEPAAPPDAEIVEPDEEAEDPVDVFPVGVGADGPAVYGVALPYLPPGTGIELLTGPLGDLDGSGGLLAAGQGIAATLTDIGRGQSALSLWRLDDGALQVRRFLPQGVRALALSGDGGKLALAREGEVEVMDLPLTEVTGRIATEGADRFTHMALSTDGSRVATVQGDAVSLWQASDGARLWATTAEDGPVGAVAFNAEGDILALAGAKGVSLHRVADGSVLKRFPTETPVDGLAFLPEGDLASGHAEGRGYRWNVSTGQVMGRIGGEGRETLLGPVGLGGLAMQARDGGTVRIYGPDGSVRMVLSGRRFSRAVLEPGGARLFGHVAEPQAAAVLADLATGQVLREAPRQADAITTLAFSPDSTRLALGGSAGVPLQVWAWEDGQVTYRVDEAQGPAALAWQPHGAGLAVQGAEDQPLRLLDFGEETRSALLPGDVRVLRFDPTGAYLARSDSRGQVTLLDAATGEVLRDIEGDDAAFARDGRILAVARNRPKPEIALIDPETGEHGQILQMPFSRVGPLGFRGASQEVVAVVQGRGVTARWMLALWNAEDGTLIRRFGQLDNPPHAMAVSPDGRFVAVAEEGSPEVLIWDMSVGRFLWRLQTGGAEVRALDFAPDGLRIAAALAPGGVVLWDMINGQVKGRLAVYTDGTAAQVGATLFLSSPAMLDRVAVRLPDGTFLPVRQVLLEGLPDFVPADLPLAEQVQVLLGRLREGDEDAHLLLVDGRALAFDLEFRKEMQRQLKAGEFYTGPIDGDIGRGSRRALQLFAAGAED</sequence>
<evidence type="ECO:0000256" key="4">
    <source>
        <dbReference type="ARBA" id="ARBA00022801"/>
    </source>
</evidence>